<dbReference type="NCBIfam" id="TIGR02665">
    <property type="entry name" value="molyb_mobA"/>
    <property type="match status" value="1"/>
</dbReference>
<dbReference type="SUPFAM" id="SSF53448">
    <property type="entry name" value="Nucleotide-diphospho-sugar transferases"/>
    <property type="match status" value="1"/>
</dbReference>
<keyword evidence="11" id="KW-1185">Reference proteome</keyword>
<keyword evidence="1 8" id="KW-0963">Cytoplasm</keyword>
<keyword evidence="7 8" id="KW-0501">Molybdenum cofactor biosynthesis</keyword>
<dbReference type="InterPro" id="IPR025877">
    <property type="entry name" value="MobA-like_NTP_Trfase"/>
</dbReference>
<keyword evidence="10" id="KW-0548">Nucleotidyltransferase</keyword>
<keyword evidence="6 8" id="KW-0342">GTP-binding</keyword>
<reference evidence="10" key="2">
    <citation type="submission" date="2020-09" db="EMBL/GenBank/DDBJ databases">
        <authorList>
            <person name="Sun Q."/>
            <person name="Zhou Y."/>
        </authorList>
    </citation>
    <scope>NUCLEOTIDE SEQUENCE</scope>
    <source>
        <strain evidence="10">CGMCC 1.15725</strain>
    </source>
</reference>
<dbReference type="GO" id="GO:1902758">
    <property type="term" value="P:bis(molybdopterin guanine dinucleotide)molybdenum biosynthetic process"/>
    <property type="evidence" value="ECO:0007669"/>
    <property type="project" value="TreeGrafter"/>
</dbReference>
<sequence>MRDEERPLAVVLAGGLARRMGGSDKPLLLLGGRPVLDHVLARLRPQVSGLALNANGDPARFSDFGLPVLPDPLPGWPGPLAGILAALDWAAAAGAGHVLTVPGDTPFLPADLVEQLGRSVADGAAAAFATSAGRRHPIVGLWPVAARDALRHGVADAGMRRVDDWARSLDAVPVEFPIGAVDPFFNVNTPEDLRTAESLLGL</sequence>
<organism evidence="10 11">
    <name type="scientific">Aliidongia dinghuensis</name>
    <dbReference type="NCBI Taxonomy" id="1867774"/>
    <lineage>
        <taxon>Bacteria</taxon>
        <taxon>Pseudomonadati</taxon>
        <taxon>Pseudomonadota</taxon>
        <taxon>Alphaproteobacteria</taxon>
        <taxon>Rhodospirillales</taxon>
        <taxon>Dongiaceae</taxon>
        <taxon>Aliidongia</taxon>
    </lineage>
</organism>
<evidence type="ECO:0000256" key="8">
    <source>
        <dbReference type="HAMAP-Rule" id="MF_00316"/>
    </source>
</evidence>
<evidence type="ECO:0000256" key="6">
    <source>
        <dbReference type="ARBA" id="ARBA00023134"/>
    </source>
</evidence>
<feature type="binding site" evidence="8">
    <location>
        <begin position="12"/>
        <end position="14"/>
    </location>
    <ligand>
        <name>GTP</name>
        <dbReference type="ChEBI" id="CHEBI:37565"/>
    </ligand>
</feature>
<dbReference type="GO" id="GO:0061603">
    <property type="term" value="F:molybdenum cofactor guanylyltransferase activity"/>
    <property type="evidence" value="ECO:0007669"/>
    <property type="project" value="UniProtKB-EC"/>
</dbReference>
<comment type="function">
    <text evidence="8">Transfers a GMP moiety from GTP to Mo-molybdopterin (Mo-MPT) cofactor (Moco or molybdenum cofactor) to form Mo-molybdopterin guanine dinucleotide (Mo-MGD) cofactor.</text>
</comment>
<feature type="binding site" evidence="8">
    <location>
        <position position="104"/>
    </location>
    <ligand>
        <name>Mg(2+)</name>
        <dbReference type="ChEBI" id="CHEBI:18420"/>
    </ligand>
</feature>
<dbReference type="GO" id="GO:0005525">
    <property type="term" value="F:GTP binding"/>
    <property type="evidence" value="ECO:0007669"/>
    <property type="project" value="UniProtKB-UniRule"/>
</dbReference>
<dbReference type="PANTHER" id="PTHR19136">
    <property type="entry name" value="MOLYBDENUM COFACTOR GUANYLYLTRANSFERASE"/>
    <property type="match status" value="1"/>
</dbReference>
<evidence type="ECO:0000256" key="4">
    <source>
        <dbReference type="ARBA" id="ARBA00022741"/>
    </source>
</evidence>
<comment type="domain">
    <text evidence="8">The N-terminal domain determines nucleotide recognition and specific binding, while the C-terminal domain determines the specific binding to the target protein.</text>
</comment>
<accession>A0A8J3E5U3</accession>
<comment type="catalytic activity">
    <reaction evidence="8">
        <text>Mo-molybdopterin + GTP + H(+) = Mo-molybdopterin guanine dinucleotide + diphosphate</text>
        <dbReference type="Rhea" id="RHEA:34243"/>
        <dbReference type="ChEBI" id="CHEBI:15378"/>
        <dbReference type="ChEBI" id="CHEBI:33019"/>
        <dbReference type="ChEBI" id="CHEBI:37565"/>
        <dbReference type="ChEBI" id="CHEBI:71302"/>
        <dbReference type="ChEBI" id="CHEBI:71310"/>
        <dbReference type="EC" id="2.7.7.77"/>
    </reaction>
</comment>
<name>A0A8J3E5U3_9PROT</name>
<dbReference type="HAMAP" id="MF_00316">
    <property type="entry name" value="MobA"/>
    <property type="match status" value="1"/>
</dbReference>
<evidence type="ECO:0000259" key="9">
    <source>
        <dbReference type="Pfam" id="PF12804"/>
    </source>
</evidence>
<comment type="cofactor">
    <cofactor evidence="8">
        <name>Mg(2+)</name>
        <dbReference type="ChEBI" id="CHEBI:18420"/>
    </cofactor>
</comment>
<dbReference type="PANTHER" id="PTHR19136:SF81">
    <property type="entry name" value="MOLYBDENUM COFACTOR GUANYLYLTRANSFERASE"/>
    <property type="match status" value="1"/>
</dbReference>
<dbReference type="Proteomes" id="UP000646365">
    <property type="component" value="Unassembled WGS sequence"/>
</dbReference>
<feature type="binding site" evidence="8">
    <location>
        <position position="25"/>
    </location>
    <ligand>
        <name>GTP</name>
        <dbReference type="ChEBI" id="CHEBI:37565"/>
    </ligand>
</feature>
<dbReference type="CDD" id="cd02503">
    <property type="entry name" value="MobA"/>
    <property type="match status" value="1"/>
</dbReference>
<dbReference type="RefSeq" id="WP_189050365.1">
    <property type="nucleotide sequence ID" value="NZ_BMJQ01000013.1"/>
</dbReference>
<dbReference type="GO" id="GO:0005737">
    <property type="term" value="C:cytoplasm"/>
    <property type="evidence" value="ECO:0007669"/>
    <property type="project" value="UniProtKB-SubCell"/>
</dbReference>
<keyword evidence="4 8" id="KW-0547">Nucleotide-binding</keyword>
<evidence type="ECO:0000256" key="5">
    <source>
        <dbReference type="ARBA" id="ARBA00022842"/>
    </source>
</evidence>
<evidence type="ECO:0000313" key="10">
    <source>
        <dbReference type="EMBL" id="GGF35354.1"/>
    </source>
</evidence>
<evidence type="ECO:0000256" key="1">
    <source>
        <dbReference type="ARBA" id="ARBA00022490"/>
    </source>
</evidence>
<feature type="binding site" evidence="8">
    <location>
        <position position="53"/>
    </location>
    <ligand>
        <name>GTP</name>
        <dbReference type="ChEBI" id="CHEBI:37565"/>
    </ligand>
</feature>
<keyword evidence="5 8" id="KW-0460">Magnesium</keyword>
<keyword evidence="2 8" id="KW-0808">Transferase</keyword>
<dbReference type="AlphaFoldDB" id="A0A8J3E5U3"/>
<evidence type="ECO:0000256" key="3">
    <source>
        <dbReference type="ARBA" id="ARBA00022723"/>
    </source>
</evidence>
<comment type="subunit">
    <text evidence="8">Monomer.</text>
</comment>
<dbReference type="EC" id="2.7.7.77" evidence="8"/>
<dbReference type="EMBL" id="BMJQ01000013">
    <property type="protein sequence ID" value="GGF35354.1"/>
    <property type="molecule type" value="Genomic_DNA"/>
</dbReference>
<proteinExistence type="inferred from homology"/>
<evidence type="ECO:0000256" key="2">
    <source>
        <dbReference type="ARBA" id="ARBA00022679"/>
    </source>
</evidence>
<comment type="caution">
    <text evidence="10">The sequence shown here is derived from an EMBL/GenBank/DDBJ whole genome shotgun (WGS) entry which is preliminary data.</text>
</comment>
<dbReference type="InterPro" id="IPR029044">
    <property type="entry name" value="Nucleotide-diphossugar_trans"/>
</dbReference>
<dbReference type="InterPro" id="IPR013482">
    <property type="entry name" value="Molybde_CF_guanTrfase"/>
</dbReference>
<feature type="binding site" evidence="8">
    <location>
        <position position="104"/>
    </location>
    <ligand>
        <name>GTP</name>
        <dbReference type="ChEBI" id="CHEBI:37565"/>
    </ligand>
</feature>
<comment type="similarity">
    <text evidence="8">Belongs to the MobA family.</text>
</comment>
<reference evidence="10" key="1">
    <citation type="journal article" date="2014" name="Int. J. Syst. Evol. Microbiol.">
        <title>Complete genome sequence of Corynebacterium casei LMG S-19264T (=DSM 44701T), isolated from a smear-ripened cheese.</title>
        <authorList>
            <consortium name="US DOE Joint Genome Institute (JGI-PGF)"/>
            <person name="Walter F."/>
            <person name="Albersmeier A."/>
            <person name="Kalinowski J."/>
            <person name="Ruckert C."/>
        </authorList>
    </citation>
    <scope>NUCLEOTIDE SEQUENCE</scope>
    <source>
        <strain evidence="10">CGMCC 1.15725</strain>
    </source>
</reference>
<feature type="binding site" evidence="8">
    <location>
        <position position="71"/>
    </location>
    <ligand>
        <name>GTP</name>
        <dbReference type="ChEBI" id="CHEBI:37565"/>
    </ligand>
</feature>
<dbReference type="Pfam" id="PF12804">
    <property type="entry name" value="NTP_transf_3"/>
    <property type="match status" value="1"/>
</dbReference>
<dbReference type="Gene3D" id="3.90.550.10">
    <property type="entry name" value="Spore Coat Polysaccharide Biosynthesis Protein SpsA, Chain A"/>
    <property type="match status" value="1"/>
</dbReference>
<protein>
    <recommendedName>
        <fullName evidence="8">Molybdenum cofactor guanylyltransferase</fullName>
        <shortName evidence="8">MoCo guanylyltransferase</shortName>
        <ecNumber evidence="8">2.7.7.77</ecNumber>
    </recommendedName>
    <alternativeName>
        <fullName evidence="8">GTP:molybdopterin guanylyltransferase</fullName>
    </alternativeName>
    <alternativeName>
        <fullName evidence="8">Mo-MPT guanylyltransferase</fullName>
    </alternativeName>
    <alternativeName>
        <fullName evidence="8">Molybdopterin guanylyltransferase</fullName>
    </alternativeName>
    <alternativeName>
        <fullName evidence="8">Molybdopterin-guanine dinucleotide synthase</fullName>
        <shortName evidence="8">MGD synthase</shortName>
    </alternativeName>
</protein>
<keyword evidence="3 8" id="KW-0479">Metal-binding</keyword>
<evidence type="ECO:0000256" key="7">
    <source>
        <dbReference type="ARBA" id="ARBA00023150"/>
    </source>
</evidence>
<comment type="subcellular location">
    <subcellularLocation>
        <location evidence="8">Cytoplasm</location>
    </subcellularLocation>
</comment>
<evidence type="ECO:0000313" key="11">
    <source>
        <dbReference type="Proteomes" id="UP000646365"/>
    </source>
</evidence>
<feature type="domain" description="MobA-like NTP transferase" evidence="9">
    <location>
        <begin position="9"/>
        <end position="164"/>
    </location>
</feature>
<gene>
    <name evidence="8 10" type="primary">mobA</name>
    <name evidence="10" type="ORF">GCM10011611_47090</name>
</gene>
<dbReference type="GO" id="GO:0046872">
    <property type="term" value="F:metal ion binding"/>
    <property type="evidence" value="ECO:0007669"/>
    <property type="project" value="UniProtKB-KW"/>
</dbReference>